<evidence type="ECO:0000256" key="1">
    <source>
        <dbReference type="SAM" id="MobiDB-lite"/>
    </source>
</evidence>
<dbReference type="AlphaFoldDB" id="T1FV55"/>
<dbReference type="InterPro" id="IPR042983">
    <property type="entry name" value="PKDCC"/>
</dbReference>
<dbReference type="eggNOG" id="KOG1187">
    <property type="taxonomic scope" value="Eukaryota"/>
</dbReference>
<dbReference type="GO" id="GO:0004715">
    <property type="term" value="F:non-membrane spanning protein tyrosine kinase activity"/>
    <property type="evidence" value="ECO:0007669"/>
    <property type="project" value="InterPro"/>
</dbReference>
<gene>
    <name evidence="3" type="primary">20212701</name>
    <name evidence="2" type="ORF">HELRODRAFT_193594</name>
</gene>
<dbReference type="OrthoDB" id="4062651at2759"/>
<dbReference type="PANTHER" id="PTHR46448:SF1">
    <property type="entry name" value="PROTEIN KINASE DOMAIN-CONTAINING PROTEIN"/>
    <property type="match status" value="1"/>
</dbReference>
<sequence>MYNEDRSFRASKSATDHQPQPKPQQFPKLHPPKWLLPVWDDVTEKYVIRDVSADEITQKLYRISNCSKFIVKNVGYKYSRVEKPEYPEFLNSGWTKVVHKFINADGKVVALKSFNSAGNDVMICYQKSKNNTKRYHQNSFFNNMVFSAKPSDDNGNSSNNINNNINNNTDTQFDGDDEDDDDETSHENVEMMMRCMKTVKWKLYKEAYIMHIMDHHSVAKLEDLCITNFNNFTSAPSSSPPSSSSSALIYSTKLGEEVTLIKLLQLSWEDRLKICYGVTKLLNYFHQSNNAFRRTILINDFRREQFVIVNNDVIISDLDDFTFEGQTCLKDEDCFVRGHNFSIACHEGTCLNWADTKNILDAGSHFINILLLPGSPTRMKQLASEIVQKFQNPVNASSPQLLSMMENLVKVYSGGLYLTRNVSNDGDVHLSKTNRNAGRYRVKPGYDLPGHHDYQCSFTRNMIGCTLTVHDVIEAEEMCEAEKDCVAFVLSPLRSWTDRRYVHLKNNITKETLKKVSGGYLTYFKNHIHI</sequence>
<dbReference type="KEGG" id="hro:HELRODRAFT_193594"/>
<feature type="compositionally biased region" description="Low complexity" evidence="1">
    <location>
        <begin position="154"/>
        <end position="168"/>
    </location>
</feature>
<dbReference type="PANTHER" id="PTHR46448">
    <property type="entry name" value="PROTEIN KINASE DOMAIN-CONTAINING PROTEIN"/>
    <property type="match status" value="1"/>
</dbReference>
<evidence type="ECO:0000313" key="4">
    <source>
        <dbReference type="Proteomes" id="UP000015101"/>
    </source>
</evidence>
<protein>
    <recommendedName>
        <fullName evidence="5">Protein kinase domain-containing protein</fullName>
    </recommendedName>
</protein>
<dbReference type="InterPro" id="IPR011009">
    <property type="entry name" value="Kinase-like_dom_sf"/>
</dbReference>
<dbReference type="STRING" id="6412.T1FV55"/>
<reference evidence="3" key="3">
    <citation type="submission" date="2015-06" db="UniProtKB">
        <authorList>
            <consortium name="EnsemblMetazoa"/>
        </authorList>
    </citation>
    <scope>IDENTIFICATION</scope>
</reference>
<dbReference type="OMA" id="SHPQCQS"/>
<evidence type="ECO:0008006" key="5">
    <source>
        <dbReference type="Google" id="ProtNLM"/>
    </source>
</evidence>
<dbReference type="EMBL" id="KB097536">
    <property type="protein sequence ID" value="ESN95229.1"/>
    <property type="molecule type" value="Genomic_DNA"/>
</dbReference>
<dbReference type="Gene3D" id="1.10.510.10">
    <property type="entry name" value="Transferase(Phosphotransferase) domain 1"/>
    <property type="match status" value="1"/>
</dbReference>
<organism evidence="3 4">
    <name type="scientific">Helobdella robusta</name>
    <name type="common">Californian leech</name>
    <dbReference type="NCBI Taxonomy" id="6412"/>
    <lineage>
        <taxon>Eukaryota</taxon>
        <taxon>Metazoa</taxon>
        <taxon>Spiralia</taxon>
        <taxon>Lophotrochozoa</taxon>
        <taxon>Annelida</taxon>
        <taxon>Clitellata</taxon>
        <taxon>Hirudinea</taxon>
        <taxon>Rhynchobdellida</taxon>
        <taxon>Glossiphoniidae</taxon>
        <taxon>Helobdella</taxon>
    </lineage>
</organism>
<dbReference type="CTD" id="20212701"/>
<dbReference type="InParanoid" id="T1FV55"/>
<dbReference type="HOGENOM" id="CLU_514166_0_0_1"/>
<reference evidence="2 4" key="2">
    <citation type="journal article" date="2013" name="Nature">
        <title>Insights into bilaterian evolution from three spiralian genomes.</title>
        <authorList>
            <person name="Simakov O."/>
            <person name="Marletaz F."/>
            <person name="Cho S.J."/>
            <person name="Edsinger-Gonzales E."/>
            <person name="Havlak P."/>
            <person name="Hellsten U."/>
            <person name="Kuo D.H."/>
            <person name="Larsson T."/>
            <person name="Lv J."/>
            <person name="Arendt D."/>
            <person name="Savage R."/>
            <person name="Osoegawa K."/>
            <person name="de Jong P."/>
            <person name="Grimwood J."/>
            <person name="Chapman J.A."/>
            <person name="Shapiro H."/>
            <person name="Aerts A."/>
            <person name="Otillar R.P."/>
            <person name="Terry A.Y."/>
            <person name="Boore J.L."/>
            <person name="Grigoriev I.V."/>
            <person name="Lindberg D.R."/>
            <person name="Seaver E.C."/>
            <person name="Weisblat D.A."/>
            <person name="Putnam N.H."/>
            <person name="Rokhsar D.S."/>
        </authorList>
    </citation>
    <scope>NUCLEOTIDE SEQUENCE</scope>
</reference>
<accession>T1FV55</accession>
<proteinExistence type="predicted"/>
<dbReference type="SUPFAM" id="SSF56112">
    <property type="entry name" value="Protein kinase-like (PK-like)"/>
    <property type="match status" value="1"/>
</dbReference>
<evidence type="ECO:0000313" key="3">
    <source>
        <dbReference type="EnsemblMetazoa" id="HelroP193594"/>
    </source>
</evidence>
<name>T1FV55_HELRO</name>
<dbReference type="EnsemblMetazoa" id="HelroT193594">
    <property type="protein sequence ID" value="HelroP193594"/>
    <property type="gene ID" value="HelroG193594"/>
</dbReference>
<feature type="compositionally biased region" description="Acidic residues" evidence="1">
    <location>
        <begin position="173"/>
        <end position="184"/>
    </location>
</feature>
<reference evidence="4" key="1">
    <citation type="submission" date="2012-12" db="EMBL/GenBank/DDBJ databases">
        <authorList>
            <person name="Hellsten U."/>
            <person name="Grimwood J."/>
            <person name="Chapman J.A."/>
            <person name="Shapiro H."/>
            <person name="Aerts A."/>
            <person name="Otillar R.P."/>
            <person name="Terry A.Y."/>
            <person name="Boore J.L."/>
            <person name="Simakov O."/>
            <person name="Marletaz F."/>
            <person name="Cho S.-J."/>
            <person name="Edsinger-Gonzales E."/>
            <person name="Havlak P."/>
            <person name="Kuo D.-H."/>
            <person name="Larsson T."/>
            <person name="Lv J."/>
            <person name="Arendt D."/>
            <person name="Savage R."/>
            <person name="Osoegawa K."/>
            <person name="de Jong P."/>
            <person name="Lindberg D.R."/>
            <person name="Seaver E.C."/>
            <person name="Weisblat D.A."/>
            <person name="Putnam N.H."/>
            <person name="Grigoriev I.V."/>
            <person name="Rokhsar D.S."/>
        </authorList>
    </citation>
    <scope>NUCLEOTIDE SEQUENCE</scope>
</reference>
<dbReference type="RefSeq" id="XP_009026634.1">
    <property type="nucleotide sequence ID" value="XM_009028386.1"/>
</dbReference>
<feature type="region of interest" description="Disordered" evidence="1">
    <location>
        <begin position="151"/>
        <end position="186"/>
    </location>
</feature>
<dbReference type="Proteomes" id="UP000015101">
    <property type="component" value="Unassembled WGS sequence"/>
</dbReference>
<dbReference type="EMBL" id="AMQM01006882">
    <property type="status" value="NOT_ANNOTATED_CDS"/>
    <property type="molecule type" value="Genomic_DNA"/>
</dbReference>
<feature type="region of interest" description="Disordered" evidence="1">
    <location>
        <begin position="1"/>
        <end position="29"/>
    </location>
</feature>
<evidence type="ECO:0000313" key="2">
    <source>
        <dbReference type="EMBL" id="ESN95229.1"/>
    </source>
</evidence>
<dbReference type="GeneID" id="20212701"/>
<keyword evidence="4" id="KW-1185">Reference proteome</keyword>